<sequence length="658" mass="71842">MKRTLKTMLFTLLLMISMISCNKDELFTEPIIEEEKETPIDTEDPSDDGDDHDATLPCDFTLDNLDPNATVIIDCILDLGGETVNLPANVTIDFEGGDIINGTINFSEGSIIDGHLLNSTLTIGGSSPQLKDPTFNFDPKRWGIVEGETTSEIALRNNKILEEAMEMSKELGVTTFKIDKLDAYFEVSKITSTVVNANFYETVEAVNVPSDFNLVMTDNTHLRTFPNGRRDYALFALRDVSNVTIIGGNLHGGRDAHDYSSGGSHEWGHVFQIKASSNIVIDGVKMLNGVGDGMSISALNFSFQPNYRPSHDIIIKNCIFDLNRRSNMSITDGYNILIENNQFLNAGRATSQTEGATVGFAINIEAERRRDSNGNLVFYERAYDITIKNNVERGSRGSGFGISIGEKITIEGNDMEKSISYLYTSDSKIINNKFKSIGGVEGKTAIVAGGIPSESISNNTISGNHIDGYGTGIIMYDQEIEVSNNTIENCINGINFVRIRDCQITGNIINSTHSSSRGIGATLTHANNVIIEGNEISVKKDQLNFVHLNNKAGEENNKVTIQNNKFLSKSKVTLENSKGLDFNNNNLVGGGMQLINTSKIKLNSNTIASEISHGIHLRESNSVIDINSNTISVTGNFSCTKTDSGSSQINIPDSNTCN</sequence>
<proteinExistence type="predicted"/>
<evidence type="ECO:0000313" key="5">
    <source>
        <dbReference type="Proteomes" id="UP000307602"/>
    </source>
</evidence>
<dbReference type="OrthoDB" id="1400405at2"/>
<reference evidence="4 5" key="1">
    <citation type="submission" date="2019-04" db="EMBL/GenBank/DDBJ databases">
        <authorList>
            <person name="Liu A."/>
        </authorList>
    </citation>
    <scope>NUCLEOTIDE SEQUENCE [LARGE SCALE GENOMIC DNA]</scope>
    <source>
        <strain evidence="4 5">RZ03</strain>
    </source>
</reference>
<dbReference type="Gene3D" id="2.160.20.10">
    <property type="entry name" value="Single-stranded right-handed beta-helix, Pectin lyase-like"/>
    <property type="match status" value="2"/>
</dbReference>
<gene>
    <name evidence="4" type="ORF">EM932_03895</name>
</gene>
<feature type="signal peptide" evidence="2">
    <location>
        <begin position="1"/>
        <end position="22"/>
    </location>
</feature>
<dbReference type="SMART" id="SM00710">
    <property type="entry name" value="PbH1"/>
    <property type="match status" value="8"/>
</dbReference>
<evidence type="ECO:0000313" key="4">
    <source>
        <dbReference type="EMBL" id="TGV03945.1"/>
    </source>
</evidence>
<dbReference type="InterPro" id="IPR012334">
    <property type="entry name" value="Pectin_lyas_fold"/>
</dbReference>
<comment type="caution">
    <text evidence="4">The sequence shown here is derived from an EMBL/GenBank/DDBJ whole genome shotgun (WGS) entry which is preliminary data.</text>
</comment>
<dbReference type="InterPro" id="IPR006626">
    <property type="entry name" value="PbH1"/>
</dbReference>
<dbReference type="PROSITE" id="PS51257">
    <property type="entry name" value="PROKAR_LIPOPROTEIN"/>
    <property type="match status" value="1"/>
</dbReference>
<evidence type="ECO:0000259" key="3">
    <source>
        <dbReference type="Pfam" id="PF13229"/>
    </source>
</evidence>
<dbReference type="InterPro" id="IPR011050">
    <property type="entry name" value="Pectin_lyase_fold/virulence"/>
</dbReference>
<feature type="chain" id="PRO_5020458082" description="Right handed beta helix domain-containing protein" evidence="2">
    <location>
        <begin position="23"/>
        <end position="658"/>
    </location>
</feature>
<organism evidence="4 5">
    <name type="scientific">Flavivirga rizhaonensis</name>
    <dbReference type="NCBI Taxonomy" id="2559571"/>
    <lineage>
        <taxon>Bacteria</taxon>
        <taxon>Pseudomonadati</taxon>
        <taxon>Bacteroidota</taxon>
        <taxon>Flavobacteriia</taxon>
        <taxon>Flavobacteriales</taxon>
        <taxon>Flavobacteriaceae</taxon>
        <taxon>Flavivirga</taxon>
    </lineage>
</organism>
<dbReference type="AlphaFoldDB" id="A0A4S1E0V1"/>
<accession>A0A4S1E0V1</accession>
<feature type="compositionally biased region" description="Acidic residues" evidence="1">
    <location>
        <begin position="32"/>
        <end position="51"/>
    </location>
</feature>
<name>A0A4S1E0V1_9FLAO</name>
<evidence type="ECO:0000256" key="2">
    <source>
        <dbReference type="SAM" id="SignalP"/>
    </source>
</evidence>
<evidence type="ECO:0000256" key="1">
    <source>
        <dbReference type="SAM" id="MobiDB-lite"/>
    </source>
</evidence>
<dbReference type="InterPro" id="IPR039448">
    <property type="entry name" value="Beta_helix"/>
</dbReference>
<dbReference type="SUPFAM" id="SSF51126">
    <property type="entry name" value="Pectin lyase-like"/>
    <property type="match status" value="2"/>
</dbReference>
<keyword evidence="5" id="KW-1185">Reference proteome</keyword>
<feature type="region of interest" description="Disordered" evidence="1">
    <location>
        <begin position="32"/>
        <end position="55"/>
    </location>
</feature>
<feature type="domain" description="Right handed beta helix" evidence="3">
    <location>
        <begin position="371"/>
        <end position="508"/>
    </location>
</feature>
<dbReference type="EMBL" id="SRSO01000004">
    <property type="protein sequence ID" value="TGV03945.1"/>
    <property type="molecule type" value="Genomic_DNA"/>
</dbReference>
<dbReference type="Proteomes" id="UP000307602">
    <property type="component" value="Unassembled WGS sequence"/>
</dbReference>
<dbReference type="Pfam" id="PF13229">
    <property type="entry name" value="Beta_helix"/>
    <property type="match status" value="1"/>
</dbReference>
<protein>
    <recommendedName>
        <fullName evidence="3">Right handed beta helix domain-containing protein</fullName>
    </recommendedName>
</protein>
<keyword evidence="2" id="KW-0732">Signal</keyword>